<reference evidence="2 3" key="1">
    <citation type="submission" date="2017-12" db="EMBL/GenBank/DDBJ databases">
        <title>Comparative genomics of Botrytis spp.</title>
        <authorList>
            <person name="Valero-Jimenez C.A."/>
            <person name="Tapia P."/>
            <person name="Veloso J."/>
            <person name="Silva-Moreno E."/>
            <person name="Staats M."/>
            <person name="Valdes J.H."/>
            <person name="Van Kan J.A.L."/>
        </authorList>
    </citation>
    <scope>NUCLEOTIDE SEQUENCE [LARGE SCALE GENOMIC DNA]</scope>
    <source>
        <strain evidence="2 3">Bt9001</strain>
    </source>
</reference>
<accession>A0A4Z1E6Y4</accession>
<evidence type="ECO:0000313" key="3">
    <source>
        <dbReference type="Proteomes" id="UP000297777"/>
    </source>
</evidence>
<evidence type="ECO:0000313" key="2">
    <source>
        <dbReference type="EMBL" id="TGO07130.1"/>
    </source>
</evidence>
<keyword evidence="3" id="KW-1185">Reference proteome</keyword>
<proteinExistence type="predicted"/>
<gene>
    <name evidence="2" type="ORF">BTUL_0321g00130</name>
</gene>
<organism evidence="2 3">
    <name type="scientific">Botrytis tulipae</name>
    <dbReference type="NCBI Taxonomy" id="87230"/>
    <lineage>
        <taxon>Eukaryota</taxon>
        <taxon>Fungi</taxon>
        <taxon>Dikarya</taxon>
        <taxon>Ascomycota</taxon>
        <taxon>Pezizomycotina</taxon>
        <taxon>Leotiomycetes</taxon>
        <taxon>Helotiales</taxon>
        <taxon>Sclerotiniaceae</taxon>
        <taxon>Botrytis</taxon>
    </lineage>
</organism>
<protein>
    <submittedName>
        <fullName evidence="2">Uncharacterized protein</fullName>
    </submittedName>
</protein>
<dbReference type="EMBL" id="PQXH01000319">
    <property type="protein sequence ID" value="TGO07130.1"/>
    <property type="molecule type" value="Genomic_DNA"/>
</dbReference>
<sequence length="270" mass="29254">MVFDIESGNTTSASLDPTVAVNGVSAMATTPTRAPIATVPQFTRDRSPPSPLPFNYSSASAHSAEAARAAASSPLATRGSSIEIQLNALDEQARLKREVYEAFEAMLHQFETNSTPEKAAFSKEEPLRSTAELPSEQPTPMSRPGSLVYQEKPLPLGSLTAPNELGFLQPSDMQERSKMQQLRRPTTDHEGAFGPECNAKTECANCAGPFPAGHNGDPVMPRRVNGKVVYLMKSEIHKIKKYSRRICLLMAEVLANKIAISAATVSRALW</sequence>
<feature type="region of interest" description="Disordered" evidence="1">
    <location>
        <begin position="115"/>
        <end position="145"/>
    </location>
</feature>
<comment type="caution">
    <text evidence="2">The sequence shown here is derived from an EMBL/GenBank/DDBJ whole genome shotgun (WGS) entry which is preliminary data.</text>
</comment>
<dbReference type="Proteomes" id="UP000297777">
    <property type="component" value="Unassembled WGS sequence"/>
</dbReference>
<name>A0A4Z1E6Y4_9HELO</name>
<dbReference type="AlphaFoldDB" id="A0A4Z1E6Y4"/>
<evidence type="ECO:0000256" key="1">
    <source>
        <dbReference type="SAM" id="MobiDB-lite"/>
    </source>
</evidence>
<dbReference type="OrthoDB" id="5430440at2759"/>